<reference evidence="2" key="1">
    <citation type="journal article" date="2020" name="Nat. Commun.">
        <title>Genome sequence of the cluster root forming white lupin.</title>
        <authorList>
            <person name="Hufnagel B."/>
            <person name="Marques A."/>
            <person name="Soriano A."/>
            <person name="Marques L."/>
            <person name="Divol F."/>
            <person name="Doumas P."/>
            <person name="Sallet E."/>
            <person name="Mancinotti D."/>
            <person name="Carrere S."/>
            <person name="Marande W."/>
            <person name="Arribat S."/>
            <person name="Keller J."/>
            <person name="Huneau C."/>
            <person name="Blein T."/>
            <person name="Aime D."/>
            <person name="Laguerre M."/>
            <person name="Taylor J."/>
            <person name="Schubert V."/>
            <person name="Nelson M."/>
            <person name="Geu-Flores F."/>
            <person name="Crespi M."/>
            <person name="Gallardo-Guerrero K."/>
            <person name="Delaux P.-M."/>
            <person name="Salse J."/>
            <person name="Berges H."/>
            <person name="Guyot R."/>
            <person name="Gouzy J."/>
            <person name="Peret B."/>
        </authorList>
    </citation>
    <scope>NUCLEOTIDE SEQUENCE [LARGE SCALE GENOMIC DNA]</scope>
    <source>
        <strain evidence="2">cv. Amiga</strain>
    </source>
</reference>
<evidence type="ECO:0000313" key="1">
    <source>
        <dbReference type="EMBL" id="KAE9587463.1"/>
    </source>
</evidence>
<keyword evidence="2" id="KW-1185">Reference proteome</keyword>
<dbReference type="AlphaFoldDB" id="A0A6A4N566"/>
<sequence>MLKDIYKRVVSEGMKKRRRDCYTIFTHSHFSYIESHIPLKLSKCFRHNFFCLQPISHNKSHILFKVHRVPT</sequence>
<proteinExistence type="predicted"/>
<gene>
    <name evidence="1" type="ORF">Lalb_Chr23g0273891</name>
</gene>
<comment type="caution">
    <text evidence="1">The sequence shown here is derived from an EMBL/GenBank/DDBJ whole genome shotgun (WGS) entry which is preliminary data.</text>
</comment>
<accession>A0A6A4N566</accession>
<dbReference type="Proteomes" id="UP000447434">
    <property type="component" value="Chromosome 23"/>
</dbReference>
<evidence type="ECO:0000313" key="2">
    <source>
        <dbReference type="Proteomes" id="UP000447434"/>
    </source>
</evidence>
<name>A0A6A4N566_LUPAL</name>
<dbReference type="EMBL" id="WOCE01000023">
    <property type="protein sequence ID" value="KAE9587463.1"/>
    <property type="molecule type" value="Genomic_DNA"/>
</dbReference>
<protein>
    <submittedName>
        <fullName evidence="1">Uncharacterized protein</fullName>
    </submittedName>
</protein>
<organism evidence="1 2">
    <name type="scientific">Lupinus albus</name>
    <name type="common">White lupine</name>
    <name type="synonym">Lupinus termis</name>
    <dbReference type="NCBI Taxonomy" id="3870"/>
    <lineage>
        <taxon>Eukaryota</taxon>
        <taxon>Viridiplantae</taxon>
        <taxon>Streptophyta</taxon>
        <taxon>Embryophyta</taxon>
        <taxon>Tracheophyta</taxon>
        <taxon>Spermatophyta</taxon>
        <taxon>Magnoliopsida</taxon>
        <taxon>eudicotyledons</taxon>
        <taxon>Gunneridae</taxon>
        <taxon>Pentapetalae</taxon>
        <taxon>rosids</taxon>
        <taxon>fabids</taxon>
        <taxon>Fabales</taxon>
        <taxon>Fabaceae</taxon>
        <taxon>Papilionoideae</taxon>
        <taxon>50 kb inversion clade</taxon>
        <taxon>genistoids sensu lato</taxon>
        <taxon>core genistoids</taxon>
        <taxon>Genisteae</taxon>
        <taxon>Lupinus</taxon>
    </lineage>
</organism>